<keyword evidence="3" id="KW-1185">Reference proteome</keyword>
<accession>A0A2N0U1K4</accession>
<protein>
    <submittedName>
        <fullName evidence="2">Uncharacterized protein</fullName>
    </submittedName>
</protein>
<keyword evidence="1" id="KW-0732">Signal</keyword>
<dbReference type="OrthoDB" id="831785at2"/>
<dbReference type="Proteomes" id="UP000232673">
    <property type="component" value="Unassembled WGS sequence"/>
</dbReference>
<reference evidence="2 3" key="1">
    <citation type="submission" date="2015-10" db="EMBL/GenBank/DDBJ databases">
        <title>Draft genome sequence of Salegentibacter salinarum KCTC 12975.</title>
        <authorList>
            <person name="Lin W."/>
            <person name="Zheng Q."/>
        </authorList>
    </citation>
    <scope>NUCLEOTIDE SEQUENCE [LARGE SCALE GENOMIC DNA]</scope>
    <source>
        <strain evidence="2 3">KCTC 12975</strain>
    </source>
</reference>
<name>A0A2N0U1K4_9FLAO</name>
<proteinExistence type="predicted"/>
<dbReference type="RefSeq" id="WP_079713608.1">
    <property type="nucleotide sequence ID" value="NZ_FUZC01000010.1"/>
</dbReference>
<organism evidence="2 3">
    <name type="scientific">Salegentibacter salinarum</name>
    <dbReference type="NCBI Taxonomy" id="447422"/>
    <lineage>
        <taxon>Bacteria</taxon>
        <taxon>Pseudomonadati</taxon>
        <taxon>Bacteroidota</taxon>
        <taxon>Flavobacteriia</taxon>
        <taxon>Flavobacteriales</taxon>
        <taxon>Flavobacteriaceae</taxon>
        <taxon>Salegentibacter</taxon>
    </lineage>
</organism>
<sequence>MKRPVLLLFLINLICTGVSGQNYSYDSIYQPIPGITGKAQFTYKLANEDEKIKDGEFSFLRENKDSLAETSATYNFWEGKYENNQKVDDWSYEVKHHIVKINEISDVELDYDILTEDEIMEVTYRDGYPAGDLLMETILYVDGNRVKTLEYLKTQFQNQRMTGKFDYIIANRENDSVSVIGNMVNGLMDGIWEFNYFTEDIQEIRTYDRGILLSLERNENGRTIEEIKYPLSEGLQAALANEQTDVELVNRPLSLTFSDGYPRNSKYIKAQKKGEKLIQNIFKAIFKYDPQIEPMEQLPLGTNRAFYPLKSEEENALEEWKEIENKYRKNIDSITNLEIENLNLVENADIQKALKWKQKQDSLNEYIKPWNDIFYKEQLPFYNREGLLVNYAKELLAQDTLMVQGEKLIYDYRSEEESNNFLLYVTENFKKRNELADSLIISLTSAIEDLRLDKEIGRLNDEVSRTRRNIEELYSNQLNDEALDEIVKQTKNNFYQDSLPQLVNNFLEDTEDDAIQIERGNSILRQLELLETIWETGERITELEGEIDTLYTEYTFDPFTYSDQVPARKKKTLYNEINNTIIEGLKNQARAAYRDPEEVLKKFNSIQRMQDRLIFMEDKNTKNLERKLRRTDSFNEKLELLRSL</sequence>
<evidence type="ECO:0000256" key="1">
    <source>
        <dbReference type="SAM" id="SignalP"/>
    </source>
</evidence>
<dbReference type="STRING" id="447422.SAMN05660903_02585"/>
<gene>
    <name evidence="2" type="ORF">APR41_12665</name>
</gene>
<dbReference type="AlphaFoldDB" id="A0A2N0U1K4"/>
<feature type="chain" id="PRO_5014838911" evidence="1">
    <location>
        <begin position="21"/>
        <end position="644"/>
    </location>
</feature>
<feature type="signal peptide" evidence="1">
    <location>
        <begin position="1"/>
        <end position="20"/>
    </location>
</feature>
<comment type="caution">
    <text evidence="2">The sequence shown here is derived from an EMBL/GenBank/DDBJ whole genome shotgun (WGS) entry which is preliminary data.</text>
</comment>
<evidence type="ECO:0000313" key="2">
    <source>
        <dbReference type="EMBL" id="PKD20884.1"/>
    </source>
</evidence>
<dbReference type="EMBL" id="LKTS01000003">
    <property type="protein sequence ID" value="PKD20884.1"/>
    <property type="molecule type" value="Genomic_DNA"/>
</dbReference>
<evidence type="ECO:0000313" key="3">
    <source>
        <dbReference type="Proteomes" id="UP000232673"/>
    </source>
</evidence>